<proteinExistence type="predicted"/>
<evidence type="ECO:0000259" key="1">
    <source>
        <dbReference type="Pfam" id="PF18167"/>
    </source>
</evidence>
<dbReference type="Pfam" id="PF18167">
    <property type="entry name" value="Sa_NUDIX"/>
    <property type="match status" value="1"/>
</dbReference>
<keyword evidence="3" id="KW-1185">Reference proteome</keyword>
<feature type="domain" description="CD-NTase-associated protein 16 NUDIX" evidence="1">
    <location>
        <begin position="72"/>
        <end position="270"/>
    </location>
</feature>
<protein>
    <recommendedName>
        <fullName evidence="1">CD-NTase-associated protein 16 NUDIX domain-containing protein</fullName>
    </recommendedName>
</protein>
<evidence type="ECO:0000313" key="2">
    <source>
        <dbReference type="EMBL" id="OIN57614.1"/>
    </source>
</evidence>
<dbReference type="Proteomes" id="UP000181790">
    <property type="component" value="Unassembled WGS sequence"/>
</dbReference>
<comment type="caution">
    <text evidence="2">The sequence shown here is derived from an EMBL/GenBank/DDBJ whole genome shotgun (WGS) entry which is preliminary data.</text>
</comment>
<organism evidence="2 3">
    <name type="scientific">Arsenicibacter rosenii</name>
    <dbReference type="NCBI Taxonomy" id="1750698"/>
    <lineage>
        <taxon>Bacteria</taxon>
        <taxon>Pseudomonadati</taxon>
        <taxon>Bacteroidota</taxon>
        <taxon>Cytophagia</taxon>
        <taxon>Cytophagales</taxon>
        <taxon>Spirosomataceae</taxon>
        <taxon>Arsenicibacter</taxon>
    </lineage>
</organism>
<sequence>MSNSLSLLISILVILISIFFLKDWPSIQAPIRDGGIGIAISSLIGILIDAWRLKDYILICVQVYFIRPLRPVRLSIAYFFRIEIDGKYLLIRNHKKPERGYQPVGGVYKYLKDENAEFFHNIGIEDHTAMGIDDVSRNDLRCIIKHRMNLPKFIDWFSSKKNRELDPWREFYEELIADNLLNREVFPYIQYTYCRSDYEGINAPDFFSYEEFLYADIYQLKPDGERQKREIRKLFDEQHQNESYIFATPEEIRKGRTDNGKIILPQARKII</sequence>
<dbReference type="InterPro" id="IPR040829">
    <property type="entry name" value="Cap16_NUDIX"/>
</dbReference>
<dbReference type="OrthoDB" id="791606at2"/>
<reference evidence="2 3" key="1">
    <citation type="submission" date="2016-10" db="EMBL/GenBank/DDBJ databases">
        <title>Arsenicibacter rosenii gen. nov., sp. nov., an efficient arsenic-methylating bacterium isolated from an arsenic-contaminated paddy soil.</title>
        <authorList>
            <person name="Huang K."/>
        </authorList>
    </citation>
    <scope>NUCLEOTIDE SEQUENCE [LARGE SCALE GENOMIC DNA]</scope>
    <source>
        <strain evidence="2 3">SM-1</strain>
    </source>
</reference>
<dbReference type="EMBL" id="MORL01000011">
    <property type="protein sequence ID" value="OIN57614.1"/>
    <property type="molecule type" value="Genomic_DNA"/>
</dbReference>
<name>A0A1S2VFX7_9BACT</name>
<dbReference type="RefSeq" id="WP_071504821.1">
    <property type="nucleotide sequence ID" value="NZ_MORL01000011.1"/>
</dbReference>
<dbReference type="AlphaFoldDB" id="A0A1S2VFX7"/>
<evidence type="ECO:0000313" key="3">
    <source>
        <dbReference type="Proteomes" id="UP000181790"/>
    </source>
</evidence>
<gene>
    <name evidence="2" type="ORF">BLX24_19240</name>
</gene>
<accession>A0A1S2VFX7</accession>